<organism evidence="1 2">
    <name type="scientific">Parelaphostrongylus tenuis</name>
    <name type="common">Meningeal worm</name>
    <dbReference type="NCBI Taxonomy" id="148309"/>
    <lineage>
        <taxon>Eukaryota</taxon>
        <taxon>Metazoa</taxon>
        <taxon>Ecdysozoa</taxon>
        <taxon>Nematoda</taxon>
        <taxon>Chromadorea</taxon>
        <taxon>Rhabditida</taxon>
        <taxon>Rhabditina</taxon>
        <taxon>Rhabditomorpha</taxon>
        <taxon>Strongyloidea</taxon>
        <taxon>Metastrongylidae</taxon>
        <taxon>Parelaphostrongylus</taxon>
    </lineage>
</organism>
<keyword evidence="2" id="KW-1185">Reference proteome</keyword>
<comment type="caution">
    <text evidence="1">The sequence shown here is derived from an EMBL/GenBank/DDBJ whole genome shotgun (WGS) entry which is preliminary data.</text>
</comment>
<sequence>MLKTSIGNDSAVISRTIIIEATKGQSCKHGRSSKIKEFHYSSQASVRTKAFGIGESRDSVRVFVSRLVMQTSCKVVALFSLMN</sequence>
<protein>
    <submittedName>
        <fullName evidence="1">Uncharacterized protein</fullName>
    </submittedName>
</protein>
<dbReference type="Proteomes" id="UP001196413">
    <property type="component" value="Unassembled WGS sequence"/>
</dbReference>
<reference evidence="1" key="1">
    <citation type="submission" date="2021-06" db="EMBL/GenBank/DDBJ databases">
        <title>Parelaphostrongylus tenuis whole genome reference sequence.</title>
        <authorList>
            <person name="Garwood T.J."/>
            <person name="Larsen P.A."/>
            <person name="Fountain-Jones N.M."/>
            <person name="Garbe J.R."/>
            <person name="Macchietto M.G."/>
            <person name="Kania S.A."/>
            <person name="Gerhold R.W."/>
            <person name="Richards J.E."/>
            <person name="Wolf T.M."/>
        </authorList>
    </citation>
    <scope>NUCLEOTIDE SEQUENCE</scope>
    <source>
        <strain evidence="1">MNPRO001-30</strain>
        <tissue evidence="1">Meninges</tissue>
    </source>
</reference>
<gene>
    <name evidence="1" type="ORF">KIN20_018687</name>
</gene>
<dbReference type="AlphaFoldDB" id="A0AAD5N4J5"/>
<proteinExistence type="predicted"/>
<name>A0AAD5N4J5_PARTN</name>
<dbReference type="EMBL" id="JAHQIW010003720">
    <property type="protein sequence ID" value="KAJ1359869.1"/>
    <property type="molecule type" value="Genomic_DNA"/>
</dbReference>
<evidence type="ECO:0000313" key="2">
    <source>
        <dbReference type="Proteomes" id="UP001196413"/>
    </source>
</evidence>
<evidence type="ECO:0000313" key="1">
    <source>
        <dbReference type="EMBL" id="KAJ1359869.1"/>
    </source>
</evidence>
<accession>A0AAD5N4J5</accession>